<proteinExistence type="predicted"/>
<gene>
    <name evidence="1" type="ORF">AWB83_04959</name>
</gene>
<dbReference type="Pfam" id="PF05336">
    <property type="entry name" value="rhaM"/>
    <property type="match status" value="1"/>
</dbReference>
<name>A0A158D283_9BURK</name>
<dbReference type="STRING" id="1777144.AWB83_04959"/>
<dbReference type="InterPro" id="IPR008000">
    <property type="entry name" value="Rham/fucose_mutarotase"/>
</dbReference>
<dbReference type="PANTHER" id="PTHR34389">
    <property type="entry name" value="L-RHAMNOSE MUTAROTASE"/>
    <property type="match status" value="1"/>
</dbReference>
<dbReference type="PANTHER" id="PTHR34389:SF2">
    <property type="entry name" value="L-RHAMNOSE MUTAROTASE"/>
    <property type="match status" value="1"/>
</dbReference>
<keyword evidence="2" id="KW-1185">Reference proteome</keyword>
<sequence length="107" mass="12599">METVAFRMTLKPGMREEYERRHREIWPELADALRAADIRDYWIFLDESTGHLFASYKRTEPHTTDALPTLPVMRKWWDFMAELMETHAQRGDSAPVAVPLIPVFHLS</sequence>
<organism evidence="1 2">
    <name type="scientific">Caballeronia ptereochthonis</name>
    <dbReference type="NCBI Taxonomy" id="1777144"/>
    <lineage>
        <taxon>Bacteria</taxon>
        <taxon>Pseudomonadati</taxon>
        <taxon>Pseudomonadota</taxon>
        <taxon>Betaproteobacteria</taxon>
        <taxon>Burkholderiales</taxon>
        <taxon>Burkholderiaceae</taxon>
        <taxon>Caballeronia</taxon>
    </lineage>
</organism>
<evidence type="ECO:0000313" key="1">
    <source>
        <dbReference type="EMBL" id="SAK88591.1"/>
    </source>
</evidence>
<dbReference type="InterPro" id="IPR011008">
    <property type="entry name" value="Dimeric_a/b-barrel"/>
</dbReference>
<dbReference type="RefSeq" id="WP_087048313.1">
    <property type="nucleotide sequence ID" value="NZ_FCOB02000026.1"/>
</dbReference>
<dbReference type="SUPFAM" id="SSF54909">
    <property type="entry name" value="Dimeric alpha+beta barrel"/>
    <property type="match status" value="1"/>
</dbReference>
<dbReference type="EMBL" id="FCOB02000026">
    <property type="protein sequence ID" value="SAK88591.1"/>
    <property type="molecule type" value="Genomic_DNA"/>
</dbReference>
<dbReference type="Gene3D" id="3.30.70.100">
    <property type="match status" value="1"/>
</dbReference>
<dbReference type="Proteomes" id="UP000054978">
    <property type="component" value="Unassembled WGS sequence"/>
</dbReference>
<accession>A0A158D283</accession>
<dbReference type="OrthoDB" id="9799608at2"/>
<dbReference type="GO" id="GO:0016857">
    <property type="term" value="F:racemase and epimerase activity, acting on carbohydrates and derivatives"/>
    <property type="evidence" value="ECO:0007669"/>
    <property type="project" value="InterPro"/>
</dbReference>
<protein>
    <submittedName>
        <fullName evidence="1">L-rhamnose 1-epimerase</fullName>
    </submittedName>
</protein>
<dbReference type="AlphaFoldDB" id="A0A158D283"/>
<reference evidence="1" key="1">
    <citation type="submission" date="2016-01" db="EMBL/GenBank/DDBJ databases">
        <authorList>
            <person name="Peeters C."/>
        </authorList>
    </citation>
    <scope>NUCLEOTIDE SEQUENCE [LARGE SCALE GENOMIC DNA]</scope>
    <source>
        <strain evidence="1">LMG 29326</strain>
    </source>
</reference>
<dbReference type="GO" id="GO:0019301">
    <property type="term" value="P:rhamnose catabolic process"/>
    <property type="evidence" value="ECO:0007669"/>
    <property type="project" value="TreeGrafter"/>
</dbReference>
<evidence type="ECO:0000313" key="2">
    <source>
        <dbReference type="Proteomes" id="UP000054978"/>
    </source>
</evidence>
<comment type="caution">
    <text evidence="1">The sequence shown here is derived from an EMBL/GenBank/DDBJ whole genome shotgun (WGS) entry which is preliminary data.</text>
</comment>